<evidence type="ECO:0000313" key="2">
    <source>
        <dbReference type="Proteomes" id="UP000189739"/>
    </source>
</evidence>
<sequence>MEQQPNQINLEKALIVGGLAWFVIKAIGSLNEPDNTVNYKLYYKRKLVYHGITFEYRLDERLCEHERNGLKFDYCEYDDAKQRSLASEIERKRIRRDCPKHNKQHNRFAYR</sequence>
<gene>
    <name evidence="1" type="ORF">BC343_03920</name>
</gene>
<dbReference type="OrthoDB" id="9946147at2"/>
<keyword evidence="2" id="KW-1185">Reference proteome</keyword>
<accession>A0A1S9PMP1</accession>
<dbReference type="EMBL" id="MBTF01000001">
    <property type="protein sequence ID" value="OOQ62199.1"/>
    <property type="molecule type" value="Genomic_DNA"/>
</dbReference>
<dbReference type="Proteomes" id="UP000189739">
    <property type="component" value="Unassembled WGS sequence"/>
</dbReference>
<name>A0A1S9PMP1_9SPHI</name>
<proteinExistence type="predicted"/>
<dbReference type="RefSeq" id="WP_078346397.1">
    <property type="nucleotide sequence ID" value="NZ_MBTF01000001.1"/>
</dbReference>
<organism evidence="1 2">
    <name type="scientific">Mucilaginibacter pedocola</name>
    <dbReference type="NCBI Taxonomy" id="1792845"/>
    <lineage>
        <taxon>Bacteria</taxon>
        <taxon>Pseudomonadati</taxon>
        <taxon>Bacteroidota</taxon>
        <taxon>Sphingobacteriia</taxon>
        <taxon>Sphingobacteriales</taxon>
        <taxon>Sphingobacteriaceae</taxon>
        <taxon>Mucilaginibacter</taxon>
    </lineage>
</organism>
<dbReference type="AlphaFoldDB" id="A0A1S9PMP1"/>
<protein>
    <submittedName>
        <fullName evidence="1">Uncharacterized protein</fullName>
    </submittedName>
</protein>
<evidence type="ECO:0000313" key="1">
    <source>
        <dbReference type="EMBL" id="OOQ62199.1"/>
    </source>
</evidence>
<reference evidence="1 2" key="1">
    <citation type="submission" date="2016-07" db="EMBL/GenBank/DDBJ databases">
        <title>Genomic analysis of zinc-resistant bacterium Mucilaginibacter pedocola TBZ30.</title>
        <authorList>
            <person name="Huang J."/>
            <person name="Tang J."/>
        </authorList>
    </citation>
    <scope>NUCLEOTIDE SEQUENCE [LARGE SCALE GENOMIC DNA]</scope>
    <source>
        <strain evidence="1 2">TBZ30</strain>
    </source>
</reference>
<comment type="caution">
    <text evidence="1">The sequence shown here is derived from an EMBL/GenBank/DDBJ whole genome shotgun (WGS) entry which is preliminary data.</text>
</comment>